<evidence type="ECO:0000259" key="5">
    <source>
        <dbReference type="Pfam" id="PF13505"/>
    </source>
</evidence>
<evidence type="ECO:0000313" key="7">
    <source>
        <dbReference type="Proteomes" id="UP001597110"/>
    </source>
</evidence>
<evidence type="ECO:0000313" key="6">
    <source>
        <dbReference type="EMBL" id="MFD0725668.1"/>
    </source>
</evidence>
<dbReference type="EMBL" id="JBHTIF010000001">
    <property type="protein sequence ID" value="MFD0725668.1"/>
    <property type="molecule type" value="Genomic_DNA"/>
</dbReference>
<reference evidence="7" key="1">
    <citation type="journal article" date="2019" name="Int. J. Syst. Evol. Microbiol.">
        <title>The Global Catalogue of Microorganisms (GCM) 10K type strain sequencing project: providing services to taxonomists for standard genome sequencing and annotation.</title>
        <authorList>
            <consortium name="The Broad Institute Genomics Platform"/>
            <consortium name="The Broad Institute Genome Sequencing Center for Infectious Disease"/>
            <person name="Wu L."/>
            <person name="Ma J."/>
        </authorList>
    </citation>
    <scope>NUCLEOTIDE SEQUENCE [LARGE SCALE GENOMIC DNA]</scope>
    <source>
        <strain evidence="7">CCUG 55585</strain>
    </source>
</reference>
<dbReference type="RefSeq" id="WP_386823256.1">
    <property type="nucleotide sequence ID" value="NZ_JBHTIF010000001.1"/>
</dbReference>
<dbReference type="Pfam" id="PF13505">
    <property type="entry name" value="OMP_b-brl"/>
    <property type="match status" value="1"/>
</dbReference>
<keyword evidence="7" id="KW-1185">Reference proteome</keyword>
<protein>
    <submittedName>
        <fullName evidence="6">Outer membrane protein</fullName>
    </submittedName>
</protein>
<feature type="domain" description="Outer membrane protein beta-barrel" evidence="5">
    <location>
        <begin position="7"/>
        <end position="250"/>
    </location>
</feature>
<comment type="subcellular location">
    <subcellularLocation>
        <location evidence="1">Membrane</location>
    </subcellularLocation>
</comment>
<feature type="chain" id="PRO_5047108295" evidence="4">
    <location>
        <begin position="21"/>
        <end position="250"/>
    </location>
</feature>
<dbReference type="Gene3D" id="2.40.160.20">
    <property type="match status" value="1"/>
</dbReference>
<organism evidence="6 7">
    <name type="scientific">Lysobacter brunescens</name>
    <dbReference type="NCBI Taxonomy" id="262323"/>
    <lineage>
        <taxon>Bacteria</taxon>
        <taxon>Pseudomonadati</taxon>
        <taxon>Pseudomonadota</taxon>
        <taxon>Gammaproteobacteria</taxon>
        <taxon>Lysobacterales</taxon>
        <taxon>Lysobacteraceae</taxon>
        <taxon>Lysobacter</taxon>
    </lineage>
</organism>
<feature type="signal peptide" evidence="4">
    <location>
        <begin position="1"/>
        <end position="20"/>
    </location>
</feature>
<evidence type="ECO:0000256" key="1">
    <source>
        <dbReference type="ARBA" id="ARBA00004370"/>
    </source>
</evidence>
<dbReference type="InterPro" id="IPR027385">
    <property type="entry name" value="Beta-barrel_OMP"/>
</dbReference>
<evidence type="ECO:0000256" key="3">
    <source>
        <dbReference type="ARBA" id="ARBA00023136"/>
    </source>
</evidence>
<evidence type="ECO:0000256" key="2">
    <source>
        <dbReference type="ARBA" id="ARBA00022729"/>
    </source>
</evidence>
<gene>
    <name evidence="6" type="ORF">ACFQ0E_08650</name>
</gene>
<comment type="caution">
    <text evidence="6">The sequence shown here is derived from an EMBL/GenBank/DDBJ whole genome shotgun (WGS) entry which is preliminary data.</text>
</comment>
<dbReference type="PANTHER" id="PTHR34001">
    <property type="entry name" value="BLL7405 PROTEIN"/>
    <property type="match status" value="1"/>
</dbReference>
<dbReference type="SUPFAM" id="SSF56925">
    <property type="entry name" value="OMPA-like"/>
    <property type="match status" value="1"/>
</dbReference>
<dbReference type="Proteomes" id="UP001597110">
    <property type="component" value="Unassembled WGS sequence"/>
</dbReference>
<keyword evidence="3" id="KW-0472">Membrane</keyword>
<evidence type="ECO:0000256" key="4">
    <source>
        <dbReference type="SAM" id="SignalP"/>
    </source>
</evidence>
<accession>A0ABW2YCQ2</accession>
<keyword evidence="2 4" id="KW-0732">Signal</keyword>
<dbReference type="PANTHER" id="PTHR34001:SF3">
    <property type="entry name" value="BLL7405 PROTEIN"/>
    <property type="match status" value="1"/>
</dbReference>
<name>A0ABW2YCQ2_9GAMM</name>
<dbReference type="InterPro" id="IPR011250">
    <property type="entry name" value="OMP/PagP_B-barrel"/>
</dbReference>
<dbReference type="InterPro" id="IPR051692">
    <property type="entry name" value="OMP-like"/>
</dbReference>
<proteinExistence type="predicted"/>
<sequence>MFKRLSILVAASLLSANAMASDNWTGWYIGGNAGYSRGTSDVETTLGGQWSSESTGLRDYVTNEMSPSLDPDGAQYGVQLGYNHTFGSFLLGGELSYNRMNMDDSRQTGAKPTTPFPSLTYDVGNRAEIDDELALRIKLGYAANRHAVYGTIGMARVDATYTASIVSNGLYNKRNSEADNLHGLQFGAGYEYDFGNNWSLRAELLRTNLEDTDFVTEYQPGSSFVTPAYIENVNQDLDYTTLRIGVNYRF</sequence>